<keyword evidence="4 5" id="KW-0694">RNA-binding</keyword>
<dbReference type="SUPFAM" id="SSF158710">
    <property type="entry name" value="PSPTO4464-like"/>
    <property type="match status" value="1"/>
</dbReference>
<dbReference type="GO" id="GO:0019843">
    <property type="term" value="F:rRNA binding"/>
    <property type="evidence" value="ECO:0007669"/>
    <property type="project" value="UniProtKB-UniRule"/>
</dbReference>
<dbReference type="InterPro" id="IPR023153">
    <property type="entry name" value="DarP_sf"/>
</dbReference>
<dbReference type="Pfam" id="PF04751">
    <property type="entry name" value="DarP"/>
    <property type="match status" value="1"/>
</dbReference>
<dbReference type="PIRSF" id="PIRSF016183">
    <property type="entry name" value="UCP016183"/>
    <property type="match status" value="1"/>
</dbReference>
<name>A0A4V1BXD8_9GAMM</name>
<keyword evidence="10" id="KW-1185">Reference proteome</keyword>
<dbReference type="Proteomes" id="UP001177592">
    <property type="component" value="Chromosome"/>
</dbReference>
<dbReference type="EMBL" id="CP123498">
    <property type="protein sequence ID" value="WGL95728.1"/>
    <property type="molecule type" value="Genomic_DNA"/>
</dbReference>
<dbReference type="AlphaFoldDB" id="A0A4V1BXD8"/>
<dbReference type="GO" id="GO:0005829">
    <property type="term" value="C:cytosol"/>
    <property type="evidence" value="ECO:0007669"/>
    <property type="project" value="TreeGrafter"/>
</dbReference>
<comment type="function">
    <text evidence="5">Member of a network of 50S ribosomal subunit biogenesis factors which assembles along the 30S-50S interface, preventing incorrect 23S rRNA structures from forming. Promotes peptidyl transferase center (PTC) maturation.</text>
</comment>
<evidence type="ECO:0000313" key="6">
    <source>
        <dbReference type="EMBL" id="QBY45343.1"/>
    </source>
</evidence>
<reference evidence="7" key="2">
    <citation type="submission" date="2023-04" db="EMBL/GenBank/DDBJ databases">
        <title>Genome dynamics across the evolutionary transition to endosymbiosis.</title>
        <authorList>
            <person name="Siozios S."/>
            <person name="Nadal-Jimenez P."/>
            <person name="Azagi T."/>
            <person name="Sprong H."/>
            <person name="Frost C.L."/>
            <person name="Parratt S.R."/>
            <person name="Taylor G."/>
            <person name="Brettell L."/>
            <person name="Lew K.C."/>
            <person name="Croft L."/>
            <person name="King K.C."/>
            <person name="Brockhurst M.A."/>
            <person name="Hypsa V."/>
            <person name="Novakova E."/>
            <person name="Darby A.C."/>
            <person name="Hurst G.D.D."/>
        </authorList>
    </citation>
    <scope>NUCLEOTIDE SEQUENCE</scope>
    <source>
        <strain evidence="7">AIh</strain>
        <strain evidence="8">ANv_CAN</strain>
    </source>
</reference>
<dbReference type="Gene3D" id="1.10.60.30">
    <property type="entry name" value="PSPTO4464-like domains"/>
    <property type="match status" value="2"/>
</dbReference>
<proteinExistence type="inferred from homology"/>
<dbReference type="GO" id="GO:1902626">
    <property type="term" value="P:assembly of large subunit precursor of preribosome"/>
    <property type="evidence" value="ECO:0007669"/>
    <property type="project" value="UniProtKB-UniRule"/>
</dbReference>
<dbReference type="PANTHER" id="PTHR38101">
    <property type="entry name" value="UPF0307 PROTEIN YJGA"/>
    <property type="match status" value="1"/>
</dbReference>
<dbReference type="HAMAP" id="MF_00765">
    <property type="entry name" value="DarP"/>
    <property type="match status" value="1"/>
</dbReference>
<evidence type="ECO:0000256" key="5">
    <source>
        <dbReference type="HAMAP-Rule" id="MF_00765"/>
    </source>
</evidence>
<dbReference type="RefSeq" id="WP_026821353.1">
    <property type="nucleotide sequence ID" value="NZ_CP038613.1"/>
</dbReference>
<reference evidence="6 9" key="1">
    <citation type="submission" date="2019-03" db="EMBL/GenBank/DDBJ databases">
        <title>Long-read sequencing reveals hyperdense prophage content in a complex bacterial symbiont genome.</title>
        <authorList>
            <person name="Frost C.L."/>
            <person name="Siozios S."/>
            <person name="Nadal-Jimenez P."/>
            <person name="Brockhurst M.A."/>
            <person name="King K.C."/>
            <person name="Darby A.C."/>
            <person name="Hurst G.D.D."/>
        </authorList>
    </citation>
    <scope>NUCLEOTIDE SEQUENCE [LARGE SCALE GENOMIC DNA]</scope>
    <source>
        <strain evidence="6 9">FIN</strain>
    </source>
</reference>
<dbReference type="GO" id="GO:0043022">
    <property type="term" value="F:ribosome binding"/>
    <property type="evidence" value="ECO:0007669"/>
    <property type="project" value="UniProtKB-UniRule"/>
</dbReference>
<keyword evidence="2 5" id="KW-0690">Ribosome biogenesis</keyword>
<dbReference type="NCBIfam" id="NF003593">
    <property type="entry name" value="PRK05255.1-1"/>
    <property type="match status" value="1"/>
</dbReference>
<gene>
    <name evidence="7" type="primary">yjgA</name>
    <name evidence="5" type="synonym">darP</name>
    <name evidence="6" type="ORF">ArsFIN_39410</name>
    <name evidence="7" type="ORF">QE207_03725</name>
    <name evidence="8" type="ORF">QE258_18770</name>
</gene>
<protein>
    <recommendedName>
        <fullName evidence="5">Dual-action ribosomal maturation protein DarP</fullName>
    </recommendedName>
    <alternativeName>
        <fullName evidence="5">Large ribosomal subunit assembly factor DarP</fullName>
    </alternativeName>
</protein>
<dbReference type="InterPro" id="IPR006839">
    <property type="entry name" value="DarP"/>
</dbReference>
<evidence type="ECO:0000256" key="4">
    <source>
        <dbReference type="ARBA" id="ARBA00022884"/>
    </source>
</evidence>
<dbReference type="CDD" id="cd16331">
    <property type="entry name" value="YjgA-like"/>
    <property type="match status" value="1"/>
</dbReference>
<keyword evidence="1 5" id="KW-0963">Cytoplasm</keyword>
<keyword evidence="3 5" id="KW-0699">rRNA-binding</keyword>
<dbReference type="Proteomes" id="UP001177597">
    <property type="component" value="Chromosome"/>
</dbReference>
<organism evidence="6 9">
    <name type="scientific">Arsenophonus nasoniae</name>
    <name type="common">son-killer infecting Nasonia vitripennis</name>
    <dbReference type="NCBI Taxonomy" id="638"/>
    <lineage>
        <taxon>Bacteria</taxon>
        <taxon>Pseudomonadati</taxon>
        <taxon>Pseudomonadota</taxon>
        <taxon>Gammaproteobacteria</taxon>
        <taxon>Enterobacterales</taxon>
        <taxon>Morganellaceae</taxon>
        <taxon>Arsenophonus</taxon>
    </lineage>
</organism>
<comment type="subcellular location">
    <subcellularLocation>
        <location evidence="5">Cytoplasm</location>
    </subcellularLocation>
    <text evidence="5">Associates with late stage pre-50S ribosomal subunits.</text>
</comment>
<evidence type="ECO:0000256" key="1">
    <source>
        <dbReference type="ARBA" id="ARBA00022490"/>
    </source>
</evidence>
<dbReference type="EMBL" id="CP123523">
    <property type="protein sequence ID" value="WGM05503.1"/>
    <property type="molecule type" value="Genomic_DNA"/>
</dbReference>
<sequence length="179" mass="20858">MAKQPDNWFDDNADNLDKDEIIWVSKSEIKRDAEALKKLGAELVELSKHELERIPLDDELLAAVELAQKIKREGRRRQLQFIGKLLRAQDPQPIYDALDKLKNRHNQQIAILHKLEALRNQLLENGDNAIEDVILLFPLADRQQLRTLIRNCKKEREANKPAKAYRQLFQYLKTLSESA</sequence>
<evidence type="ECO:0000313" key="7">
    <source>
        <dbReference type="EMBL" id="WGL95728.1"/>
    </source>
</evidence>
<evidence type="ECO:0000256" key="2">
    <source>
        <dbReference type="ARBA" id="ARBA00022517"/>
    </source>
</evidence>
<dbReference type="GeneID" id="96878823"/>
<accession>A0A4V1BXD8</accession>
<dbReference type="EMBL" id="CP038613">
    <property type="protein sequence ID" value="QBY45343.1"/>
    <property type="molecule type" value="Genomic_DNA"/>
</dbReference>
<evidence type="ECO:0000313" key="9">
    <source>
        <dbReference type="Proteomes" id="UP000295134"/>
    </source>
</evidence>
<evidence type="ECO:0000256" key="3">
    <source>
        <dbReference type="ARBA" id="ARBA00022730"/>
    </source>
</evidence>
<dbReference type="FunFam" id="1.10.60.30:FF:000001">
    <property type="entry name" value="UPF0307 protein YjgA"/>
    <property type="match status" value="1"/>
</dbReference>
<dbReference type="PANTHER" id="PTHR38101:SF1">
    <property type="entry name" value="UPF0307 PROTEIN YJGA"/>
    <property type="match status" value="1"/>
</dbReference>
<dbReference type="FunFam" id="1.10.60.30:FF:000002">
    <property type="entry name" value="UPF0307 protein YjgA"/>
    <property type="match status" value="1"/>
</dbReference>
<dbReference type="KEGG" id="ans:ArsFIN_39410"/>
<dbReference type="Proteomes" id="UP000295134">
    <property type="component" value="Chromosome"/>
</dbReference>
<evidence type="ECO:0000313" key="10">
    <source>
        <dbReference type="Proteomes" id="UP001177592"/>
    </source>
</evidence>
<evidence type="ECO:0000313" key="8">
    <source>
        <dbReference type="EMBL" id="WGM05503.1"/>
    </source>
</evidence>
<comment type="similarity">
    <text evidence="5">Belongs to the DarP family.</text>
</comment>